<name>A0A8R7K3Z4_TRIUA</name>
<organism evidence="2 3">
    <name type="scientific">Triticum urartu</name>
    <name type="common">Red wild einkorn</name>
    <name type="synonym">Crithodium urartu</name>
    <dbReference type="NCBI Taxonomy" id="4572"/>
    <lineage>
        <taxon>Eukaryota</taxon>
        <taxon>Viridiplantae</taxon>
        <taxon>Streptophyta</taxon>
        <taxon>Embryophyta</taxon>
        <taxon>Tracheophyta</taxon>
        <taxon>Spermatophyta</taxon>
        <taxon>Magnoliopsida</taxon>
        <taxon>Liliopsida</taxon>
        <taxon>Poales</taxon>
        <taxon>Poaceae</taxon>
        <taxon>BOP clade</taxon>
        <taxon>Pooideae</taxon>
        <taxon>Triticodae</taxon>
        <taxon>Triticeae</taxon>
        <taxon>Triticinae</taxon>
        <taxon>Triticum</taxon>
    </lineage>
</organism>
<evidence type="ECO:0000259" key="1">
    <source>
        <dbReference type="Pfam" id="PF07762"/>
    </source>
</evidence>
<feature type="domain" description="DUF1618" evidence="1">
    <location>
        <begin position="241"/>
        <end position="356"/>
    </location>
</feature>
<reference evidence="2" key="3">
    <citation type="submission" date="2022-06" db="UniProtKB">
        <authorList>
            <consortium name="EnsemblPlants"/>
        </authorList>
    </citation>
    <scope>IDENTIFICATION</scope>
</reference>
<accession>A0A8R7K3Z4</accession>
<dbReference type="Gramene" id="TuG1812G0100003334.01.T01">
    <property type="protein sequence ID" value="TuG1812G0100003334.01.T01"/>
    <property type="gene ID" value="TuG1812G0100003334.01"/>
</dbReference>
<dbReference type="RefSeq" id="XP_048555231.1">
    <property type="nucleotide sequence ID" value="XM_048699274.1"/>
</dbReference>
<dbReference type="OrthoDB" id="685688at2759"/>
<gene>
    <name evidence="2" type="primary">LOC125536121</name>
</gene>
<reference evidence="3" key="1">
    <citation type="journal article" date="2013" name="Nature">
        <title>Draft genome of the wheat A-genome progenitor Triticum urartu.</title>
        <authorList>
            <person name="Ling H.Q."/>
            <person name="Zhao S."/>
            <person name="Liu D."/>
            <person name="Wang J."/>
            <person name="Sun H."/>
            <person name="Zhang C."/>
            <person name="Fan H."/>
            <person name="Li D."/>
            <person name="Dong L."/>
            <person name="Tao Y."/>
            <person name="Gao C."/>
            <person name="Wu H."/>
            <person name="Li Y."/>
            <person name="Cui Y."/>
            <person name="Guo X."/>
            <person name="Zheng S."/>
            <person name="Wang B."/>
            <person name="Yu K."/>
            <person name="Liang Q."/>
            <person name="Yang W."/>
            <person name="Lou X."/>
            <person name="Chen J."/>
            <person name="Feng M."/>
            <person name="Jian J."/>
            <person name="Zhang X."/>
            <person name="Luo G."/>
            <person name="Jiang Y."/>
            <person name="Liu J."/>
            <person name="Wang Z."/>
            <person name="Sha Y."/>
            <person name="Zhang B."/>
            <person name="Wu H."/>
            <person name="Tang D."/>
            <person name="Shen Q."/>
            <person name="Xue P."/>
            <person name="Zou S."/>
            <person name="Wang X."/>
            <person name="Liu X."/>
            <person name="Wang F."/>
            <person name="Yang Y."/>
            <person name="An X."/>
            <person name="Dong Z."/>
            <person name="Zhang K."/>
            <person name="Zhang X."/>
            <person name="Luo M.C."/>
            <person name="Dvorak J."/>
            <person name="Tong Y."/>
            <person name="Wang J."/>
            <person name="Yang H."/>
            <person name="Li Z."/>
            <person name="Wang D."/>
            <person name="Zhang A."/>
            <person name="Wang J."/>
        </authorList>
    </citation>
    <scope>NUCLEOTIDE SEQUENCE</scope>
    <source>
        <strain evidence="3">cv. G1812</strain>
    </source>
</reference>
<dbReference type="Proteomes" id="UP000015106">
    <property type="component" value="Chromosome 1"/>
</dbReference>
<keyword evidence="3" id="KW-1185">Reference proteome</keyword>
<protein>
    <recommendedName>
        <fullName evidence="1">DUF1618 domain-containing protein</fullName>
    </recommendedName>
</protein>
<dbReference type="GeneID" id="125536121"/>
<dbReference type="KEGG" id="tua:125536121"/>
<dbReference type="PANTHER" id="PTHR33086">
    <property type="entry name" value="OS05G0468200 PROTEIN-RELATED"/>
    <property type="match status" value="1"/>
</dbReference>
<proteinExistence type="predicted"/>
<dbReference type="Pfam" id="PF07762">
    <property type="entry name" value="DUF1618"/>
    <property type="match status" value="1"/>
</dbReference>
<dbReference type="InterPro" id="IPR011676">
    <property type="entry name" value="DUF1618"/>
</dbReference>
<sequence>MLRRLSGAAAGGLRRSLSSSSAASRPPWALIQLTNVDKSGAPAPGATLHLDAPPFVTNLTVPAHFIHPRPLPDPATGVYGSVPGHVAATSSHGLLLVRFWESRFQFDVPATGESMLCAIRDMSFFIGMDINPEVTRFVLNPLSGELYRLPDLDGTKRTTMYQHLGLLTQSQGGHGPPDRYAVAEMFTIGGSGREEEGFVFRRFLSETGKWEKMAGLPSPLPAGRRMHIDSAVVPFGDRLWWIDESWGAISADPLSERPELRFVELPRGSVLPDLEGVVFMRKLARYRRMGESEGKLRYIEVSKEKPYVVSSFSLDDGGSSWTLDHEVAFTTVWDDEPLKEMPAIGAIDPLNSHVVYLVCGNQLLGVDMEKEKITGSSRLAIPSVPILPCVLPTWLESSQIPSADWSKKTAVKRETSPDMVKKETLCVEVELMK</sequence>
<dbReference type="PANTHER" id="PTHR33086:SF4">
    <property type="entry name" value="OS05G0467700 PROTEIN"/>
    <property type="match status" value="1"/>
</dbReference>
<evidence type="ECO:0000313" key="2">
    <source>
        <dbReference type="EnsemblPlants" id="TuG1812G0100003334.01.T01"/>
    </source>
</evidence>
<dbReference type="EnsemblPlants" id="TuG1812G0100003334.01.T01">
    <property type="protein sequence ID" value="TuG1812G0100003334.01.T01"/>
    <property type="gene ID" value="TuG1812G0100003334.01"/>
</dbReference>
<evidence type="ECO:0000313" key="3">
    <source>
        <dbReference type="Proteomes" id="UP000015106"/>
    </source>
</evidence>
<dbReference type="RefSeq" id="XP_048555223.1">
    <property type="nucleotide sequence ID" value="XM_048699266.1"/>
</dbReference>
<reference evidence="2" key="2">
    <citation type="submission" date="2018-03" db="EMBL/GenBank/DDBJ databases">
        <title>The Triticum urartu genome reveals the dynamic nature of wheat genome evolution.</title>
        <authorList>
            <person name="Ling H."/>
            <person name="Ma B."/>
            <person name="Shi X."/>
            <person name="Liu H."/>
            <person name="Dong L."/>
            <person name="Sun H."/>
            <person name="Cao Y."/>
            <person name="Gao Q."/>
            <person name="Zheng S."/>
            <person name="Li Y."/>
            <person name="Yu Y."/>
            <person name="Du H."/>
            <person name="Qi M."/>
            <person name="Li Y."/>
            <person name="Yu H."/>
            <person name="Cui Y."/>
            <person name="Wang N."/>
            <person name="Chen C."/>
            <person name="Wu H."/>
            <person name="Zhao Y."/>
            <person name="Zhang J."/>
            <person name="Li Y."/>
            <person name="Zhou W."/>
            <person name="Zhang B."/>
            <person name="Hu W."/>
            <person name="Eijk M."/>
            <person name="Tang J."/>
            <person name="Witsenboer H."/>
            <person name="Zhao S."/>
            <person name="Li Z."/>
            <person name="Zhang A."/>
            <person name="Wang D."/>
            <person name="Liang C."/>
        </authorList>
    </citation>
    <scope>NUCLEOTIDE SEQUENCE [LARGE SCALE GENOMIC DNA]</scope>
    <source>
        <strain evidence="2">cv. G1812</strain>
    </source>
</reference>
<dbReference type="AlphaFoldDB" id="A0A8R7K3Z4"/>